<dbReference type="AlphaFoldDB" id="A0A0L6V254"/>
<dbReference type="EMBL" id="LAVV01007844">
    <property type="protein sequence ID" value="KNZ54587.1"/>
    <property type="molecule type" value="Genomic_DNA"/>
</dbReference>
<evidence type="ECO:0000313" key="1">
    <source>
        <dbReference type="EMBL" id="KNZ54587.1"/>
    </source>
</evidence>
<dbReference type="Proteomes" id="UP000037035">
    <property type="component" value="Unassembled WGS sequence"/>
</dbReference>
<evidence type="ECO:0008006" key="3">
    <source>
        <dbReference type="Google" id="ProtNLM"/>
    </source>
</evidence>
<sequence length="107" mass="11753">MGNKSGLTPKLAKIVSVRQTLLSLLDHLQVAAIYLIGCKGVESVNQAKYVLTFRETTTVYGETRLIPSNSEVSNVMVKLCTFFETQTVKLVTFICGDNGGELTYKAF</sequence>
<proteinExistence type="predicted"/>
<accession>A0A0L6V254</accession>
<keyword evidence="2" id="KW-1185">Reference proteome</keyword>
<dbReference type="VEuPathDB" id="FungiDB:VP01_2908g3"/>
<comment type="caution">
    <text evidence="1">The sequence shown here is derived from an EMBL/GenBank/DDBJ whole genome shotgun (WGS) entry which is preliminary data.</text>
</comment>
<evidence type="ECO:0000313" key="2">
    <source>
        <dbReference type="Proteomes" id="UP000037035"/>
    </source>
</evidence>
<name>A0A0L6V254_9BASI</name>
<organism evidence="1 2">
    <name type="scientific">Puccinia sorghi</name>
    <dbReference type="NCBI Taxonomy" id="27349"/>
    <lineage>
        <taxon>Eukaryota</taxon>
        <taxon>Fungi</taxon>
        <taxon>Dikarya</taxon>
        <taxon>Basidiomycota</taxon>
        <taxon>Pucciniomycotina</taxon>
        <taxon>Pucciniomycetes</taxon>
        <taxon>Pucciniales</taxon>
        <taxon>Pucciniaceae</taxon>
        <taxon>Puccinia</taxon>
    </lineage>
</organism>
<gene>
    <name evidence="1" type="ORF">VP01_2908g3</name>
</gene>
<reference evidence="1 2" key="1">
    <citation type="submission" date="2015-08" db="EMBL/GenBank/DDBJ databases">
        <title>Next Generation Sequencing and Analysis of the Genome of Puccinia sorghi L Schw, the Causal Agent of Maize Common Rust.</title>
        <authorList>
            <person name="Rochi L."/>
            <person name="Burguener G."/>
            <person name="Darino M."/>
            <person name="Turjanski A."/>
            <person name="Kreff E."/>
            <person name="Dieguez M.J."/>
            <person name="Sacco F."/>
        </authorList>
    </citation>
    <scope>NUCLEOTIDE SEQUENCE [LARGE SCALE GENOMIC DNA]</scope>
    <source>
        <strain evidence="1 2">RO10H11247</strain>
    </source>
</reference>
<protein>
    <recommendedName>
        <fullName evidence="3">Integrase catalytic domain-containing protein</fullName>
    </recommendedName>
</protein>